<accession>A0A6B0UDG9</accession>
<sequence>MPRRMGPGKRCHWELCRRAALTLQVAPSTSCRAGRVEDGNGCSGSCRPRSWCPSRLRHCPGKRCTTGSSRSGRLPSRPTT</sequence>
<proteinExistence type="predicted"/>
<dbReference type="EMBL" id="GIFC01002260">
    <property type="protein sequence ID" value="MXU84343.1"/>
    <property type="molecule type" value="Transcribed_RNA"/>
</dbReference>
<dbReference type="AlphaFoldDB" id="A0A6B0UDG9"/>
<evidence type="ECO:0000313" key="1">
    <source>
        <dbReference type="EMBL" id="MXU84343.1"/>
    </source>
</evidence>
<protein>
    <submittedName>
        <fullName evidence="1">Putative secreted protein</fullName>
    </submittedName>
</protein>
<reference evidence="1" key="1">
    <citation type="submission" date="2019-12" db="EMBL/GenBank/DDBJ databases">
        <title>An insight into the sialome of adult female Ixodes ricinus ticks feeding for 6 days.</title>
        <authorList>
            <person name="Perner J."/>
            <person name="Ribeiro J.M.C."/>
        </authorList>
    </citation>
    <scope>NUCLEOTIDE SEQUENCE</scope>
    <source>
        <strain evidence="1">Semi-engorged</strain>
        <tissue evidence="1">Salivary glands</tissue>
    </source>
</reference>
<organism evidence="1">
    <name type="scientific">Ixodes ricinus</name>
    <name type="common">Common tick</name>
    <name type="synonym">Acarus ricinus</name>
    <dbReference type="NCBI Taxonomy" id="34613"/>
    <lineage>
        <taxon>Eukaryota</taxon>
        <taxon>Metazoa</taxon>
        <taxon>Ecdysozoa</taxon>
        <taxon>Arthropoda</taxon>
        <taxon>Chelicerata</taxon>
        <taxon>Arachnida</taxon>
        <taxon>Acari</taxon>
        <taxon>Parasitiformes</taxon>
        <taxon>Ixodida</taxon>
        <taxon>Ixodoidea</taxon>
        <taxon>Ixodidae</taxon>
        <taxon>Ixodinae</taxon>
        <taxon>Ixodes</taxon>
    </lineage>
</organism>
<name>A0A6B0UDG9_IXORI</name>